<sequence length="397" mass="44590">MAWVEKSGKKTYRVRYFTDDGTIGSIPGFPTKKLAEDHADSMEADQRSGTWIDPAGGQTTFGEWVEEWLDALDVGLRTEENYRSKLRAHILPRWAETPLADITSLKAHAWAKTLRRDGLADVTVSDTLKLLTLIMSDAAEDKLIPANPIRARRRGRGRRSPAREIIWATPEHVIRIADQANACYGIDAAILILTAAFTGARWGELTGLQRRNLHLDPTDNARIVIDPNAGSLHESASGKLWLGPPKTPESARTITLPPFLVPLLRNYLDTHDHPHVFVTTDAELHRRSNFARRAMRPAADGNLNVEHPRVRTRPIQTGLTFHGLRHSHKTWMITDDIPEIAQSRRLGHKLPDKIQEAYSHVSDEVKARLLHRLQARWTTALTELPATNLDTGWRAAA</sequence>
<keyword evidence="2" id="KW-0229">DNA integration</keyword>
<accession>A0ABR7LG46</accession>
<evidence type="ECO:0000313" key="9">
    <source>
        <dbReference type="Proteomes" id="UP000734823"/>
    </source>
</evidence>
<protein>
    <submittedName>
        <fullName evidence="8">Tyrosine-type recombinase/integrase</fullName>
    </submittedName>
</protein>
<keyword evidence="4" id="KW-0233">DNA recombination</keyword>
<dbReference type="PROSITE" id="PS51898">
    <property type="entry name" value="TYR_RECOMBINASE"/>
    <property type="match status" value="1"/>
</dbReference>
<comment type="caution">
    <text evidence="8">The sequence shown here is derived from an EMBL/GenBank/DDBJ whole genome shotgun (WGS) entry which is preliminary data.</text>
</comment>
<dbReference type="Gene3D" id="1.10.443.10">
    <property type="entry name" value="Intergrase catalytic core"/>
    <property type="match status" value="1"/>
</dbReference>
<proteinExistence type="inferred from homology"/>
<evidence type="ECO:0000256" key="2">
    <source>
        <dbReference type="ARBA" id="ARBA00022908"/>
    </source>
</evidence>
<dbReference type="Gene3D" id="1.10.150.130">
    <property type="match status" value="1"/>
</dbReference>
<evidence type="ECO:0000256" key="1">
    <source>
        <dbReference type="ARBA" id="ARBA00008857"/>
    </source>
</evidence>
<evidence type="ECO:0000259" key="6">
    <source>
        <dbReference type="PROSITE" id="PS51898"/>
    </source>
</evidence>
<evidence type="ECO:0000259" key="7">
    <source>
        <dbReference type="PROSITE" id="PS51900"/>
    </source>
</evidence>
<dbReference type="InterPro" id="IPR013762">
    <property type="entry name" value="Integrase-like_cat_sf"/>
</dbReference>
<evidence type="ECO:0000256" key="5">
    <source>
        <dbReference type="PROSITE-ProRule" id="PRU01248"/>
    </source>
</evidence>
<dbReference type="PROSITE" id="PS51900">
    <property type="entry name" value="CB"/>
    <property type="match status" value="1"/>
</dbReference>
<gene>
    <name evidence="8" type="ORF">GPZ80_31555</name>
</gene>
<dbReference type="InterPro" id="IPR044068">
    <property type="entry name" value="CB"/>
</dbReference>
<dbReference type="InterPro" id="IPR050090">
    <property type="entry name" value="Tyrosine_recombinase_XerCD"/>
</dbReference>
<comment type="similarity">
    <text evidence="1">Belongs to the 'phage' integrase family.</text>
</comment>
<keyword evidence="3 5" id="KW-0238">DNA-binding</keyword>
<feature type="domain" description="Core-binding (CB)" evidence="7">
    <location>
        <begin position="59"/>
        <end position="139"/>
    </location>
</feature>
<dbReference type="InterPro" id="IPR002104">
    <property type="entry name" value="Integrase_catalytic"/>
</dbReference>
<evidence type="ECO:0000256" key="4">
    <source>
        <dbReference type="ARBA" id="ARBA00023172"/>
    </source>
</evidence>
<feature type="domain" description="Tyr recombinase" evidence="6">
    <location>
        <begin position="163"/>
        <end position="371"/>
    </location>
</feature>
<dbReference type="SUPFAM" id="SSF56349">
    <property type="entry name" value="DNA breaking-rejoining enzymes"/>
    <property type="match status" value="1"/>
</dbReference>
<name>A0ABR7LG46_9PSEU</name>
<dbReference type="Proteomes" id="UP000734823">
    <property type="component" value="Unassembled WGS sequence"/>
</dbReference>
<keyword evidence="9" id="KW-1185">Reference proteome</keyword>
<dbReference type="EMBL" id="JABVED010000039">
    <property type="protein sequence ID" value="MBC6451690.1"/>
    <property type="molecule type" value="Genomic_DNA"/>
</dbReference>
<dbReference type="InterPro" id="IPR010998">
    <property type="entry name" value="Integrase_recombinase_N"/>
</dbReference>
<dbReference type="Pfam" id="PF14659">
    <property type="entry name" value="Phage_int_SAM_3"/>
    <property type="match status" value="1"/>
</dbReference>
<evidence type="ECO:0000313" key="8">
    <source>
        <dbReference type="EMBL" id="MBC6451690.1"/>
    </source>
</evidence>
<dbReference type="InterPro" id="IPR004107">
    <property type="entry name" value="Integrase_SAM-like_N"/>
</dbReference>
<dbReference type="Pfam" id="PF00589">
    <property type="entry name" value="Phage_integrase"/>
    <property type="match status" value="1"/>
</dbReference>
<organism evidence="8 9">
    <name type="scientific">Actinokineospora xionganensis</name>
    <dbReference type="NCBI Taxonomy" id="2684470"/>
    <lineage>
        <taxon>Bacteria</taxon>
        <taxon>Bacillati</taxon>
        <taxon>Actinomycetota</taxon>
        <taxon>Actinomycetes</taxon>
        <taxon>Pseudonocardiales</taxon>
        <taxon>Pseudonocardiaceae</taxon>
        <taxon>Actinokineospora</taxon>
    </lineage>
</organism>
<dbReference type="PANTHER" id="PTHR30349:SF64">
    <property type="entry name" value="PROPHAGE INTEGRASE INTD-RELATED"/>
    <property type="match status" value="1"/>
</dbReference>
<evidence type="ECO:0000256" key="3">
    <source>
        <dbReference type="ARBA" id="ARBA00023125"/>
    </source>
</evidence>
<dbReference type="InterPro" id="IPR011010">
    <property type="entry name" value="DNA_brk_join_enz"/>
</dbReference>
<dbReference type="PANTHER" id="PTHR30349">
    <property type="entry name" value="PHAGE INTEGRASE-RELATED"/>
    <property type="match status" value="1"/>
</dbReference>
<dbReference type="RefSeq" id="WP_187224759.1">
    <property type="nucleotide sequence ID" value="NZ_JABVED010000039.1"/>
</dbReference>
<reference evidence="8 9" key="1">
    <citation type="submission" date="2020-06" db="EMBL/GenBank/DDBJ databases">
        <title>Actinokineospora xiongansis sp. nov., isolated from soil of Baiyangdian.</title>
        <authorList>
            <person name="Zhang X."/>
        </authorList>
    </citation>
    <scope>NUCLEOTIDE SEQUENCE [LARGE SCALE GENOMIC DNA]</scope>
    <source>
        <strain evidence="8 9">HBU206404</strain>
    </source>
</reference>